<keyword evidence="3" id="KW-0963">Cytoplasm</keyword>
<feature type="domain" description="FERM" evidence="11">
    <location>
        <begin position="1210"/>
        <end position="1597"/>
    </location>
</feature>
<evidence type="ECO:0000313" key="14">
    <source>
        <dbReference type="EMBL" id="TPX39250.1"/>
    </source>
</evidence>
<protein>
    <recommendedName>
        <fullName evidence="16">Myosin motor domain-containing protein</fullName>
    </recommendedName>
</protein>
<dbReference type="Gene3D" id="1.25.40.530">
    <property type="entry name" value="MyTH4 domain"/>
    <property type="match status" value="2"/>
</dbReference>
<feature type="coiled-coil region" evidence="10">
    <location>
        <begin position="757"/>
        <end position="793"/>
    </location>
</feature>
<dbReference type="InterPro" id="IPR000048">
    <property type="entry name" value="IQ_motif_EF-hand-BS"/>
</dbReference>
<keyword evidence="7 9" id="KW-0505">Motor protein</keyword>
<dbReference type="Gene3D" id="1.10.10.820">
    <property type="match status" value="1"/>
</dbReference>
<dbReference type="Proteomes" id="UP000317494">
    <property type="component" value="Unassembled WGS sequence"/>
</dbReference>
<evidence type="ECO:0000259" key="12">
    <source>
        <dbReference type="PROSITE" id="PS51016"/>
    </source>
</evidence>
<dbReference type="InterPro" id="IPR019749">
    <property type="entry name" value="Band_41_domain"/>
</dbReference>
<evidence type="ECO:0000313" key="15">
    <source>
        <dbReference type="Proteomes" id="UP000317494"/>
    </source>
</evidence>
<dbReference type="Pfam" id="PF00373">
    <property type="entry name" value="FERM_M"/>
    <property type="match status" value="2"/>
</dbReference>
<dbReference type="Gene3D" id="3.10.20.90">
    <property type="entry name" value="Phosphatidylinositol 3-kinase Catalytic Subunit, Chain A, domain 1"/>
    <property type="match status" value="2"/>
</dbReference>
<accession>A0A507CCK0</accession>
<keyword evidence="4 9" id="KW-0547">Nucleotide-binding</keyword>
<dbReference type="Gene3D" id="1.20.80.10">
    <property type="match status" value="1"/>
</dbReference>
<dbReference type="Pfam" id="PF02174">
    <property type="entry name" value="IRS"/>
    <property type="match status" value="1"/>
</dbReference>
<dbReference type="InterPro" id="IPR038185">
    <property type="entry name" value="MyTH4_dom_sf"/>
</dbReference>
<dbReference type="InterPro" id="IPR001609">
    <property type="entry name" value="Myosin_head_motor_dom-like"/>
</dbReference>
<evidence type="ECO:0008006" key="16">
    <source>
        <dbReference type="Google" id="ProtNLM"/>
    </source>
</evidence>
<dbReference type="GO" id="GO:0005737">
    <property type="term" value="C:cytoplasm"/>
    <property type="evidence" value="ECO:0007669"/>
    <property type="project" value="UniProtKB-SubCell"/>
</dbReference>
<keyword evidence="8 9" id="KW-0009">Actin-binding</keyword>
<dbReference type="Pfam" id="PF00784">
    <property type="entry name" value="MyTH4"/>
    <property type="match status" value="2"/>
</dbReference>
<evidence type="ECO:0000256" key="4">
    <source>
        <dbReference type="ARBA" id="ARBA00022741"/>
    </source>
</evidence>
<evidence type="ECO:0000256" key="8">
    <source>
        <dbReference type="ARBA" id="ARBA00023203"/>
    </source>
</evidence>
<dbReference type="SUPFAM" id="SSF54236">
    <property type="entry name" value="Ubiquitin-like"/>
    <property type="match status" value="2"/>
</dbReference>
<evidence type="ECO:0000259" key="13">
    <source>
        <dbReference type="PROSITE" id="PS51456"/>
    </source>
</evidence>
<name>A0A507CCK0_9FUNG</name>
<dbReference type="Gene3D" id="1.20.5.190">
    <property type="match status" value="1"/>
</dbReference>
<dbReference type="Gene3D" id="3.40.850.10">
    <property type="entry name" value="Kinesin motor domain"/>
    <property type="match status" value="1"/>
</dbReference>
<feature type="domain" description="MyTH4" evidence="12">
    <location>
        <begin position="1042"/>
        <end position="1205"/>
    </location>
</feature>
<dbReference type="InterPro" id="IPR051724">
    <property type="entry name" value="Actin_motor_Myosin"/>
</dbReference>
<feature type="region of interest" description="Actin-binding" evidence="9">
    <location>
        <begin position="570"/>
        <end position="592"/>
    </location>
</feature>
<sequence>MAGVDPGAECGFQDMTTLNVLSEESIMENLKLRYDSRLIYTYTGSILVAMNPFATVNIYSTAVLKKYHGKKHAENPPHVFAVAEASYANVQKNRANQSVIISGESGAGKSESTKLILQYLTAITQSSSTGSGAKNAGSWVEQQILEANTVLEAFGNAKTVRNNNSSRFGKFIQVLFNNDLRIIGATIVNYLLEKSRVVKQAKIERNYHVFYQLVHGANDDERTRYQLGKATDYHYLTQSGCIDIPGVNDKKNFEGLKLALTVLKMDEDGIQGTFAALAGILTLGNVQLKPHASGDSVTIGNAEVVTRVASLWGVDEKKLTDALIFKKLTIRNETTMKPLNPTQALDNRDSIAKAVYDNLFQRIVEFINASLVAKEKTINFIGVLDIFGFEAFEINSFEQLCINYTNEKLQQFFNQFIFKLEQEEYDKEEIKWDKINFTDNAVCLELLEGKPTGIYAMLDEESKVPKGSDDSYLQKLETVHVKHTNFIKPTKVRGQFGVRHYAGDVLYTVAGFLEKNKDAIADELYDLIGNSQIPFVSKIFPPKEVPADTKAGGKSGGSKLTAGGYFKNQLISLVSTLGATAPHYVRCIKPNMQKEAFFFDDKMVLSQLRYSGMLDTIRIRKSGFPVRLAFDAFVKNFKCLIPSGMTLKSNPRLTAAKIMQESELGATTWQTGKTKLFLRTDAMSAVQERADIIWTIKIIIIQKFIKGYQARQRYLRTRKAVLLLQKCIKGFVYRRIFKRKMAAIVTMQAVVRGWFARDYYRTLKAEHEAELRRQEEEKRRKIEEAKRKACEKAGAAAKNQAPVFPKPGAPVVKQEVIAADEEEELKKLLVVAQKKAGGEFIKRRASVAQGGLNPRRPSIGMFPPPIPAATAPKLHKVAEISSDDDGGVEDLFSFLGDFKDERKKPARAMKGAALLADMADMLTSEIDAMFDDNKKPPNGIVTSSVLMNLFNKTPAVAAAAEPRVRKLANNPLMRAAAKDHHVSDENVASDKFNYNAREWLLKTYAERHFESHVPIAKSSTLLTLRKKVKTVGPTDIDEMLVHTKNPITFSMTRLPRNERVLDAAIDCFKWLLKAMEPAQKQAEVAFTAIQNIITNGLEIPEVRDEIYIQICRQVTAPKSGSPPGWEAIVMIGWQIMTLTTACFPPSKGFSKYLQAFIQRTLEAYKNNAFSAVMRLAQSCEANVKNVMMNGVRKQAPSVAEILAIKNGTPIRCEIHCMDGKSQVVDITSTMLASEVVKELGYRVDLKEAFGWSLYQRKDQGTWHVVKSNDYIADVVSGWECRTKPPLVNTPSPIASTLPLEVNNGTLKRGTLTKRAQALSKSTRDSITSSSLGTLSRGMSITSMGSKDSQVSMHVTGSAIELGQSGIDAQRIYLRRRLFKNPQDPVLDPVEYTLLWAQATSDVANDFHHINDKVAAQLAALNAQVAFPDAVREEAAIKISNNIEKWLSLRVLQTMSREKWNTAVLDQYVKLRDTSPIQAKVMFMESARSFRFYGATLFPVRYKGFWSYAENVLLAVAYAGIEVVHTKTRETIIGYSFSEMVSFECDNDVISFTVVHEIDNEDDSDDNPPQTTYHFVSSEAEEIAALLREYYPNHLGAKKSKDTYMHLDASTLQKDLEKRRAILIQKQLMRMPGPDGGDRNTKAAVGTIRGLKPLPLRPTVIQGSEYAGDNLPALPTRFGKATTSLESYSEADWCFTKSPISQSLSTLMGTTAWDDWAVAVHKVILGYGGILPLDRTPGDPAQCPHATSIQSFIQKVIEIPELADELYLQLCKMTSSHPEPDSIQALAMWKLLAICCGVLVPKNSDVLEYVKAHLRNASNVEKGRIRARVEEARYAKFCMKTLQKTATAPPRTLSPSIDEMMAAMGAKAVQLKIHFLDGQFRVIMVEPSATFDDICKMVLEKLKIRNSHGFCIFESGNNGDRDLGKADYLGEQLSHWERTSTSNVSQISEKIKFIFKRRIFLTPQERARWDLEEELLRAQAMQDVKQGHFPIVSKDDASLLGGLLSQLTYGDWTPAGHSLSSPHHLIEATNTAKYASILQLYFPKNPTLFLDGVEADIEAMHLRQKGRSHSETQNQLMKFFRSWKMYGCTIFDVWQSYTNDIPSDCWLGINVEGVHIMTRNSKEPLVTHPFKNVVSYSPSQKSFLLITGSITSATKYVFTTSQASSIAGLIRDYSEASQRIHATNITTLIMHVNTWLCTQTFLAQYHHSQDAIAIIKKLDVGAVDIYNLSEWLDDRLPRKGGCAA</sequence>
<evidence type="ECO:0000256" key="9">
    <source>
        <dbReference type="PROSITE-ProRule" id="PRU00782"/>
    </source>
</evidence>
<dbReference type="InterPro" id="IPR036961">
    <property type="entry name" value="Kinesin_motor_dom_sf"/>
</dbReference>
<evidence type="ECO:0000256" key="5">
    <source>
        <dbReference type="ARBA" id="ARBA00022840"/>
    </source>
</evidence>
<reference evidence="14 15" key="1">
    <citation type="journal article" date="2019" name="Sci. Rep.">
        <title>Comparative genomics of chytrid fungi reveal insights into the obligate biotrophic and pathogenic lifestyle of Synchytrium endobioticum.</title>
        <authorList>
            <person name="van de Vossenberg B.T.L.H."/>
            <person name="Warris S."/>
            <person name="Nguyen H.D.T."/>
            <person name="van Gent-Pelzer M.P.E."/>
            <person name="Joly D.L."/>
            <person name="van de Geest H.C."/>
            <person name="Bonants P.J.M."/>
            <person name="Smith D.S."/>
            <person name="Levesque C.A."/>
            <person name="van der Lee T.A.J."/>
        </authorList>
    </citation>
    <scope>NUCLEOTIDE SEQUENCE [LARGE SCALE GENOMIC DNA]</scope>
    <source>
        <strain evidence="14 15">MB42</strain>
    </source>
</reference>
<dbReference type="GO" id="GO:0005524">
    <property type="term" value="F:ATP binding"/>
    <property type="evidence" value="ECO:0007669"/>
    <property type="project" value="UniProtKB-UniRule"/>
</dbReference>
<dbReference type="Pfam" id="PF21989">
    <property type="entry name" value="RA_2"/>
    <property type="match status" value="2"/>
</dbReference>
<dbReference type="SMART" id="SM00295">
    <property type="entry name" value="B41"/>
    <property type="match status" value="2"/>
</dbReference>
<comment type="subcellular location">
    <subcellularLocation>
        <location evidence="1">Cytoplasm</location>
    </subcellularLocation>
</comment>
<comment type="caution">
    <text evidence="14">The sequence shown here is derived from an EMBL/GenBank/DDBJ whole genome shotgun (WGS) entry which is preliminary data.</text>
</comment>
<feature type="domain" description="Myosin motor" evidence="13">
    <location>
        <begin position="10"/>
        <end position="691"/>
    </location>
</feature>
<feature type="binding site" evidence="9">
    <location>
        <begin position="103"/>
        <end position="110"/>
    </location>
    <ligand>
        <name>ATP</name>
        <dbReference type="ChEBI" id="CHEBI:30616"/>
    </ligand>
</feature>
<dbReference type="SUPFAM" id="SSF52540">
    <property type="entry name" value="P-loop containing nucleoside triphosphate hydrolases"/>
    <property type="match status" value="1"/>
</dbReference>
<dbReference type="SMART" id="SM00139">
    <property type="entry name" value="MyTH4"/>
    <property type="match status" value="2"/>
</dbReference>
<keyword evidence="10" id="KW-0175">Coiled coil</keyword>
<dbReference type="InterPro" id="IPR000857">
    <property type="entry name" value="MyTH4_dom"/>
</dbReference>
<dbReference type="GO" id="GO:0003779">
    <property type="term" value="F:actin binding"/>
    <property type="evidence" value="ECO:0007669"/>
    <property type="project" value="UniProtKB-KW"/>
</dbReference>
<dbReference type="PROSITE" id="PS50096">
    <property type="entry name" value="IQ"/>
    <property type="match status" value="3"/>
</dbReference>
<dbReference type="InterPro" id="IPR014352">
    <property type="entry name" value="FERM/acyl-CoA-bd_prot_sf"/>
</dbReference>
<dbReference type="Gene3D" id="1.20.58.530">
    <property type="match status" value="1"/>
</dbReference>
<dbReference type="Gene3D" id="2.30.29.30">
    <property type="entry name" value="Pleckstrin-homology domain (PH domain)/Phosphotyrosine-binding domain (PTB)"/>
    <property type="match status" value="2"/>
</dbReference>
<dbReference type="InterPro" id="IPR002404">
    <property type="entry name" value="IRS_PTB"/>
</dbReference>
<dbReference type="PROSITE" id="PS51016">
    <property type="entry name" value="MYTH4"/>
    <property type="match status" value="2"/>
</dbReference>
<dbReference type="Pfam" id="PF00063">
    <property type="entry name" value="Myosin_head"/>
    <property type="match status" value="1"/>
</dbReference>
<dbReference type="PANTHER" id="PTHR46049:SF5">
    <property type="entry name" value="PLECKSTRIN HOMOLOGY DOMAIN-CONTAINING FAMILY H MEMBER 3"/>
    <property type="match status" value="1"/>
</dbReference>
<comment type="similarity">
    <text evidence="2 9">Belongs to the TRAFAC class myosin-kinesin ATPase superfamily. Myosin family.</text>
</comment>
<dbReference type="PRINTS" id="PR00193">
    <property type="entry name" value="MYOSINHEAVY"/>
</dbReference>
<keyword evidence="5 9" id="KW-0067">ATP-binding</keyword>
<evidence type="ECO:0000256" key="1">
    <source>
        <dbReference type="ARBA" id="ARBA00004496"/>
    </source>
</evidence>
<evidence type="ECO:0000256" key="10">
    <source>
        <dbReference type="SAM" id="Coils"/>
    </source>
</evidence>
<dbReference type="InterPro" id="IPR027417">
    <property type="entry name" value="P-loop_NTPase"/>
</dbReference>
<feature type="domain" description="MyTH4" evidence="12">
    <location>
        <begin position="1694"/>
        <end position="1863"/>
    </location>
</feature>
<keyword evidence="15" id="KW-1185">Reference proteome</keyword>
<dbReference type="InterPro" id="IPR029071">
    <property type="entry name" value="Ubiquitin-like_domsf"/>
</dbReference>
<dbReference type="InterPro" id="IPR000299">
    <property type="entry name" value="FERM_domain"/>
</dbReference>
<evidence type="ECO:0000256" key="7">
    <source>
        <dbReference type="ARBA" id="ARBA00023175"/>
    </source>
</evidence>
<evidence type="ECO:0000259" key="11">
    <source>
        <dbReference type="PROSITE" id="PS50057"/>
    </source>
</evidence>
<dbReference type="SMART" id="SM00242">
    <property type="entry name" value="MYSc"/>
    <property type="match status" value="1"/>
</dbReference>
<dbReference type="InterPro" id="IPR019748">
    <property type="entry name" value="FERM_central"/>
</dbReference>
<feature type="domain" description="FERM" evidence="11">
    <location>
        <begin position="1868"/>
        <end position="2180"/>
    </location>
</feature>
<dbReference type="STRING" id="286115.A0A507CCK0"/>
<dbReference type="PROSITE" id="PS50057">
    <property type="entry name" value="FERM_3"/>
    <property type="match status" value="2"/>
</dbReference>
<dbReference type="Gene3D" id="6.20.240.20">
    <property type="match status" value="1"/>
</dbReference>
<gene>
    <name evidence="14" type="ORF">SeMB42_g06395</name>
</gene>
<dbReference type="CDD" id="cd14473">
    <property type="entry name" value="FERM_B-lobe"/>
    <property type="match status" value="1"/>
</dbReference>
<dbReference type="EMBL" id="QEAN01000357">
    <property type="protein sequence ID" value="TPX39250.1"/>
    <property type="molecule type" value="Genomic_DNA"/>
</dbReference>
<dbReference type="PROSITE" id="PS51456">
    <property type="entry name" value="MYOSIN_MOTOR"/>
    <property type="match status" value="1"/>
</dbReference>
<dbReference type="FunFam" id="3.40.850.10:FF:000008">
    <property type="entry name" value="Putative unconventional myosin-IXa"/>
    <property type="match status" value="1"/>
</dbReference>
<dbReference type="Gene3D" id="1.20.120.720">
    <property type="entry name" value="Myosin VI head, motor domain, U50 subdomain"/>
    <property type="match status" value="1"/>
</dbReference>
<dbReference type="VEuPathDB" id="FungiDB:SeMB42_g06395"/>
<dbReference type="PANTHER" id="PTHR46049">
    <property type="entry name" value="AGAP003327-PA"/>
    <property type="match status" value="1"/>
</dbReference>
<dbReference type="Pfam" id="PF00612">
    <property type="entry name" value="IQ"/>
    <property type="match status" value="2"/>
</dbReference>
<dbReference type="SUPFAM" id="SSF50729">
    <property type="entry name" value="PH domain-like"/>
    <property type="match status" value="2"/>
</dbReference>
<dbReference type="GO" id="GO:0003774">
    <property type="term" value="F:cytoskeletal motor activity"/>
    <property type="evidence" value="ECO:0007669"/>
    <property type="project" value="UniProtKB-UniRule"/>
</dbReference>
<dbReference type="SUPFAM" id="SSF47031">
    <property type="entry name" value="Second domain of FERM"/>
    <property type="match status" value="2"/>
</dbReference>
<evidence type="ECO:0000256" key="6">
    <source>
        <dbReference type="ARBA" id="ARBA00023123"/>
    </source>
</evidence>
<dbReference type="InterPro" id="IPR035963">
    <property type="entry name" value="FERM_2"/>
</dbReference>
<proteinExistence type="inferred from homology"/>
<keyword evidence="6 9" id="KW-0518">Myosin</keyword>
<evidence type="ECO:0000256" key="2">
    <source>
        <dbReference type="ARBA" id="ARBA00008314"/>
    </source>
</evidence>
<dbReference type="GO" id="GO:0016459">
    <property type="term" value="C:myosin complex"/>
    <property type="evidence" value="ECO:0007669"/>
    <property type="project" value="UniProtKB-KW"/>
</dbReference>
<evidence type="ECO:0000256" key="3">
    <source>
        <dbReference type="ARBA" id="ARBA00022490"/>
    </source>
</evidence>
<dbReference type="FunFam" id="1.10.10.820:FF:000001">
    <property type="entry name" value="Myosin heavy chain"/>
    <property type="match status" value="1"/>
</dbReference>
<dbReference type="SMART" id="SM00015">
    <property type="entry name" value="IQ"/>
    <property type="match status" value="3"/>
</dbReference>
<dbReference type="InterPro" id="IPR011993">
    <property type="entry name" value="PH-like_dom_sf"/>
</dbReference>
<organism evidence="14 15">
    <name type="scientific">Synchytrium endobioticum</name>
    <dbReference type="NCBI Taxonomy" id="286115"/>
    <lineage>
        <taxon>Eukaryota</taxon>
        <taxon>Fungi</taxon>
        <taxon>Fungi incertae sedis</taxon>
        <taxon>Chytridiomycota</taxon>
        <taxon>Chytridiomycota incertae sedis</taxon>
        <taxon>Chytridiomycetes</taxon>
        <taxon>Synchytriales</taxon>
        <taxon>Synchytriaceae</taxon>
        <taxon>Synchytrium</taxon>
    </lineage>
</organism>